<dbReference type="PROSITE" id="PS51186">
    <property type="entry name" value="GNAT"/>
    <property type="match status" value="1"/>
</dbReference>
<dbReference type="PANTHER" id="PTHR43792:SF1">
    <property type="entry name" value="N-ACETYLTRANSFERASE DOMAIN-CONTAINING PROTEIN"/>
    <property type="match status" value="1"/>
</dbReference>
<dbReference type="InterPro" id="IPR016181">
    <property type="entry name" value="Acyl_CoA_acyltransferase"/>
</dbReference>
<dbReference type="InterPro" id="IPR051531">
    <property type="entry name" value="N-acetyltransferase"/>
</dbReference>
<proteinExistence type="predicted"/>
<keyword evidence="3" id="KW-1185">Reference proteome</keyword>
<reference evidence="2 3" key="1">
    <citation type="submission" date="2019-09" db="EMBL/GenBank/DDBJ databases">
        <title>Genome Sequences of Streptomyces kaniharaensis ATCC 21070.</title>
        <authorList>
            <person name="Zhu W."/>
            <person name="De Crecy-Lagard V."/>
            <person name="Richards N.G."/>
        </authorList>
    </citation>
    <scope>NUCLEOTIDE SEQUENCE [LARGE SCALE GENOMIC DNA]</scope>
    <source>
        <strain evidence="2 3">SF-557</strain>
    </source>
</reference>
<protein>
    <submittedName>
        <fullName evidence="2">GNAT family N-acetyltransferase</fullName>
    </submittedName>
</protein>
<dbReference type="SUPFAM" id="SSF55729">
    <property type="entry name" value="Acyl-CoA N-acyltransferases (Nat)"/>
    <property type="match status" value="1"/>
</dbReference>
<gene>
    <name evidence="2" type="ORF">F7Q99_13630</name>
</gene>
<dbReference type="Proteomes" id="UP000450000">
    <property type="component" value="Unassembled WGS sequence"/>
</dbReference>
<evidence type="ECO:0000313" key="3">
    <source>
        <dbReference type="Proteomes" id="UP000450000"/>
    </source>
</evidence>
<sequence>MPAAARSACHPGVTLTNDDRCGAPWLVRTDRLELRAVRLADLAPLHAINHDPRTWSHLPEGRHLDEATTRAWIERAVDVWESDGMGYWTARLGAGGPVIGIGGASYQDASGYWNLYYRFDPAHWGHGYATELSRAALDAAHRHAPERLVAAWVDDHNAQSRAVVQKLGLADHGLRTHPVLGDPVRLWADRPVPPADPDRPPRE</sequence>
<dbReference type="AlphaFoldDB" id="A0A6N7KTF4"/>
<name>A0A6N7KTF4_9ACTN</name>
<dbReference type="GO" id="GO:0016747">
    <property type="term" value="F:acyltransferase activity, transferring groups other than amino-acyl groups"/>
    <property type="evidence" value="ECO:0007669"/>
    <property type="project" value="InterPro"/>
</dbReference>
<dbReference type="Pfam" id="PF13302">
    <property type="entry name" value="Acetyltransf_3"/>
    <property type="match status" value="1"/>
</dbReference>
<evidence type="ECO:0000259" key="1">
    <source>
        <dbReference type="PROSITE" id="PS51186"/>
    </source>
</evidence>
<dbReference type="Gene3D" id="3.40.630.30">
    <property type="match status" value="1"/>
</dbReference>
<organism evidence="2 3">
    <name type="scientific">Streptomyces kaniharaensis</name>
    <dbReference type="NCBI Taxonomy" id="212423"/>
    <lineage>
        <taxon>Bacteria</taxon>
        <taxon>Bacillati</taxon>
        <taxon>Actinomycetota</taxon>
        <taxon>Actinomycetes</taxon>
        <taxon>Kitasatosporales</taxon>
        <taxon>Streptomycetaceae</taxon>
        <taxon>Streptomyces</taxon>
    </lineage>
</organism>
<dbReference type="EMBL" id="WBOF01000001">
    <property type="protein sequence ID" value="MQS13294.1"/>
    <property type="molecule type" value="Genomic_DNA"/>
</dbReference>
<dbReference type="InterPro" id="IPR000182">
    <property type="entry name" value="GNAT_dom"/>
</dbReference>
<evidence type="ECO:0000313" key="2">
    <source>
        <dbReference type="EMBL" id="MQS13294.1"/>
    </source>
</evidence>
<comment type="caution">
    <text evidence="2">The sequence shown here is derived from an EMBL/GenBank/DDBJ whole genome shotgun (WGS) entry which is preliminary data.</text>
</comment>
<accession>A0A6N7KTF4</accession>
<dbReference type="PANTHER" id="PTHR43792">
    <property type="entry name" value="GNAT FAMILY, PUTATIVE (AFU_ORTHOLOGUE AFUA_3G00765)-RELATED-RELATED"/>
    <property type="match status" value="1"/>
</dbReference>
<feature type="domain" description="N-acetyltransferase" evidence="1">
    <location>
        <begin position="32"/>
        <end position="193"/>
    </location>
</feature>
<keyword evidence="2" id="KW-0808">Transferase</keyword>